<dbReference type="Proteomes" id="UP001379945">
    <property type="component" value="Unassembled WGS sequence"/>
</dbReference>
<evidence type="ECO:0000256" key="1">
    <source>
        <dbReference type="SAM" id="SignalP"/>
    </source>
</evidence>
<feature type="signal peptide" evidence="1">
    <location>
        <begin position="1"/>
        <end position="21"/>
    </location>
</feature>
<gene>
    <name evidence="2" type="ORF">AACH00_11040</name>
</gene>
<reference evidence="2 3" key="1">
    <citation type="submission" date="2024-04" db="EMBL/GenBank/DDBJ databases">
        <title>Novel species of the genus Ideonella isolated from streams.</title>
        <authorList>
            <person name="Lu H."/>
        </authorList>
    </citation>
    <scope>NUCLEOTIDE SEQUENCE [LARGE SCALE GENOMIC DNA]</scope>
    <source>
        <strain evidence="2 3">LYT19W</strain>
    </source>
</reference>
<evidence type="ECO:0000313" key="3">
    <source>
        <dbReference type="Proteomes" id="UP001379945"/>
    </source>
</evidence>
<dbReference type="RefSeq" id="WP_341399182.1">
    <property type="nucleotide sequence ID" value="NZ_JBBUTI010000006.1"/>
</dbReference>
<keyword evidence="1" id="KW-0732">Signal</keyword>
<protein>
    <submittedName>
        <fullName evidence="2">Uncharacterized protein</fullName>
    </submittedName>
</protein>
<accession>A0ABU9C4S0</accession>
<proteinExistence type="predicted"/>
<dbReference type="EMBL" id="JBBUTI010000006">
    <property type="protein sequence ID" value="MEK8046887.1"/>
    <property type="molecule type" value="Genomic_DNA"/>
</dbReference>
<name>A0ABU9C4S0_9BURK</name>
<keyword evidence="3" id="KW-1185">Reference proteome</keyword>
<organism evidence="2 3">
    <name type="scientific">Ideonella margarita</name>
    <dbReference type="NCBI Taxonomy" id="2984191"/>
    <lineage>
        <taxon>Bacteria</taxon>
        <taxon>Pseudomonadati</taxon>
        <taxon>Pseudomonadota</taxon>
        <taxon>Betaproteobacteria</taxon>
        <taxon>Burkholderiales</taxon>
        <taxon>Sphaerotilaceae</taxon>
        <taxon>Ideonella</taxon>
    </lineage>
</organism>
<evidence type="ECO:0000313" key="2">
    <source>
        <dbReference type="EMBL" id="MEK8046887.1"/>
    </source>
</evidence>
<feature type="chain" id="PRO_5047496490" evidence="1">
    <location>
        <begin position="22"/>
        <end position="131"/>
    </location>
</feature>
<sequence length="131" mass="13296">MNVTKAVFSAILALSAGVASAAPTVVTVDALANCLDLGTASAPALVKVYLPDGNYKASVVRSTNVPNPGYPDYINSNVGLFQAGNVLGGIAIGKSLKFKVAGGFDGDIHAFISDGICADNSGSTVIRFTPY</sequence>
<comment type="caution">
    <text evidence="2">The sequence shown here is derived from an EMBL/GenBank/DDBJ whole genome shotgun (WGS) entry which is preliminary data.</text>
</comment>